<comment type="caution">
    <text evidence="1">The sequence shown here is derived from an EMBL/GenBank/DDBJ whole genome shotgun (WGS) entry which is preliminary data.</text>
</comment>
<name>A0A413UD52_9FIRM</name>
<evidence type="ECO:0000313" key="2">
    <source>
        <dbReference type="Proteomes" id="UP000285288"/>
    </source>
</evidence>
<dbReference type="GeneID" id="92826443"/>
<dbReference type="Proteomes" id="UP000285288">
    <property type="component" value="Unassembled WGS sequence"/>
</dbReference>
<reference evidence="1 2" key="1">
    <citation type="submission" date="2018-08" db="EMBL/GenBank/DDBJ databases">
        <title>A genome reference for cultivated species of the human gut microbiota.</title>
        <authorList>
            <person name="Zou Y."/>
            <person name="Xue W."/>
            <person name="Luo G."/>
        </authorList>
    </citation>
    <scope>NUCLEOTIDE SEQUENCE [LARGE SCALE GENOMIC DNA]</scope>
    <source>
        <strain evidence="1 2">AM42-13AC</strain>
    </source>
</reference>
<dbReference type="Pfam" id="PF20453">
    <property type="entry name" value="DUF6707"/>
    <property type="match status" value="1"/>
</dbReference>
<proteinExistence type="predicted"/>
<evidence type="ECO:0000313" key="1">
    <source>
        <dbReference type="EMBL" id="RHB06345.1"/>
    </source>
</evidence>
<dbReference type="InterPro" id="IPR046553">
    <property type="entry name" value="DUF6707"/>
</dbReference>
<protein>
    <recommendedName>
        <fullName evidence="3">Tetratricopeptide repeat protein</fullName>
    </recommendedName>
</protein>
<organism evidence="1 2">
    <name type="scientific">Holdemanella biformis</name>
    <dbReference type="NCBI Taxonomy" id="1735"/>
    <lineage>
        <taxon>Bacteria</taxon>
        <taxon>Bacillati</taxon>
        <taxon>Bacillota</taxon>
        <taxon>Erysipelotrichia</taxon>
        <taxon>Erysipelotrichales</taxon>
        <taxon>Erysipelotrichaceae</taxon>
        <taxon>Holdemanella</taxon>
    </lineage>
</organism>
<dbReference type="AlphaFoldDB" id="A0A413UD52"/>
<accession>A0A413UD52</accession>
<dbReference type="EMBL" id="QSGD01000018">
    <property type="protein sequence ID" value="RHB06345.1"/>
    <property type="molecule type" value="Genomic_DNA"/>
</dbReference>
<gene>
    <name evidence="1" type="ORF">DW907_05920</name>
</gene>
<sequence length="180" mass="21834">MELFEKISEKYENKRIKRDCKALMKKCSAKSSRDMNTLVELIDLMYIYQDFEMAVELYHIIEKVEFTGNYTIYDEILYAKWTIVRIYRETNQTEKYEQLLNSVMEYENEALYDNRKAGLKLYDEHIRNARDLKAKQSMIGWMLVKYKIMIKCFENPKFPIDKIKLDKEIVEMEMKLKNIL</sequence>
<dbReference type="RefSeq" id="WP_117525515.1">
    <property type="nucleotide sequence ID" value="NZ_QSGD01000018.1"/>
</dbReference>
<evidence type="ECO:0008006" key="3">
    <source>
        <dbReference type="Google" id="ProtNLM"/>
    </source>
</evidence>